<keyword evidence="9" id="KW-1185">Reference proteome</keyword>
<keyword evidence="2 5" id="KW-0812">Transmembrane</keyword>
<dbReference type="PANTHER" id="PTHR24221">
    <property type="entry name" value="ATP-BINDING CASSETTE SUB-FAMILY B"/>
    <property type="match status" value="1"/>
</dbReference>
<proteinExistence type="predicted"/>
<organism evidence="8 9">
    <name type="scientific">Microbacterium saperdae</name>
    <dbReference type="NCBI Taxonomy" id="69368"/>
    <lineage>
        <taxon>Bacteria</taxon>
        <taxon>Bacillati</taxon>
        <taxon>Actinomycetota</taxon>
        <taxon>Actinomycetes</taxon>
        <taxon>Micrococcales</taxon>
        <taxon>Microbacteriaceae</taxon>
        <taxon>Microbacterium</taxon>
    </lineage>
</organism>
<accession>A0A543BJ32</accession>
<dbReference type="InterPro" id="IPR036640">
    <property type="entry name" value="ABC1_TM_sf"/>
</dbReference>
<dbReference type="PROSITE" id="PS00211">
    <property type="entry name" value="ABC_TRANSPORTER_1"/>
    <property type="match status" value="1"/>
</dbReference>
<dbReference type="Pfam" id="PF00005">
    <property type="entry name" value="ABC_tran"/>
    <property type="match status" value="1"/>
</dbReference>
<comment type="subcellular location">
    <subcellularLocation>
        <location evidence="1">Cell membrane</location>
        <topology evidence="1">Multi-pass membrane protein</topology>
    </subcellularLocation>
</comment>
<dbReference type="Gene3D" id="1.20.1560.10">
    <property type="entry name" value="ABC transporter type 1, transmembrane domain"/>
    <property type="match status" value="1"/>
</dbReference>
<dbReference type="AlphaFoldDB" id="A0A543BJ32"/>
<dbReference type="GO" id="GO:0034040">
    <property type="term" value="F:ATPase-coupled lipid transmembrane transporter activity"/>
    <property type="evidence" value="ECO:0007669"/>
    <property type="project" value="TreeGrafter"/>
</dbReference>
<feature type="transmembrane region" description="Helical" evidence="5">
    <location>
        <begin position="242"/>
        <end position="264"/>
    </location>
</feature>
<name>A0A543BJ32_9MICO</name>
<dbReference type="PROSITE" id="PS50893">
    <property type="entry name" value="ABC_TRANSPORTER_2"/>
    <property type="match status" value="1"/>
</dbReference>
<feature type="transmembrane region" description="Helical" evidence="5">
    <location>
        <begin position="128"/>
        <end position="152"/>
    </location>
</feature>
<dbReference type="PROSITE" id="PS50929">
    <property type="entry name" value="ABC_TM1F"/>
    <property type="match status" value="1"/>
</dbReference>
<dbReference type="RefSeq" id="WP_141870840.1">
    <property type="nucleotide sequence ID" value="NZ_VFOX01000001.1"/>
</dbReference>
<evidence type="ECO:0000256" key="2">
    <source>
        <dbReference type="ARBA" id="ARBA00022692"/>
    </source>
</evidence>
<evidence type="ECO:0000256" key="1">
    <source>
        <dbReference type="ARBA" id="ARBA00004651"/>
    </source>
</evidence>
<keyword evidence="4 5" id="KW-0472">Membrane</keyword>
<dbReference type="PANTHER" id="PTHR24221:SF654">
    <property type="entry name" value="ATP-BINDING CASSETTE SUB-FAMILY B MEMBER 6"/>
    <property type="match status" value="1"/>
</dbReference>
<dbReference type="CDD" id="cd07346">
    <property type="entry name" value="ABC_6TM_exporters"/>
    <property type="match status" value="1"/>
</dbReference>
<dbReference type="GO" id="GO:0016887">
    <property type="term" value="F:ATP hydrolysis activity"/>
    <property type="evidence" value="ECO:0007669"/>
    <property type="project" value="InterPro"/>
</dbReference>
<dbReference type="InterPro" id="IPR039421">
    <property type="entry name" value="Type_1_exporter"/>
</dbReference>
<dbReference type="InterPro" id="IPR011527">
    <property type="entry name" value="ABC1_TM_dom"/>
</dbReference>
<dbReference type="OrthoDB" id="4966664at2"/>
<feature type="transmembrane region" description="Helical" evidence="5">
    <location>
        <begin position="21"/>
        <end position="46"/>
    </location>
</feature>
<keyword evidence="3 5" id="KW-1133">Transmembrane helix</keyword>
<dbReference type="InterPro" id="IPR003439">
    <property type="entry name" value="ABC_transporter-like_ATP-bd"/>
</dbReference>
<feature type="domain" description="ABC transmembrane type-1" evidence="7">
    <location>
        <begin position="22"/>
        <end position="299"/>
    </location>
</feature>
<evidence type="ECO:0000259" key="6">
    <source>
        <dbReference type="PROSITE" id="PS50893"/>
    </source>
</evidence>
<dbReference type="GO" id="GO:0005886">
    <property type="term" value="C:plasma membrane"/>
    <property type="evidence" value="ECO:0007669"/>
    <property type="project" value="UniProtKB-SubCell"/>
</dbReference>
<dbReference type="SUPFAM" id="SSF52540">
    <property type="entry name" value="P-loop containing nucleoside triphosphate hydrolases"/>
    <property type="match status" value="1"/>
</dbReference>
<dbReference type="InterPro" id="IPR027417">
    <property type="entry name" value="P-loop_NTPase"/>
</dbReference>
<protein>
    <submittedName>
        <fullName evidence="8">ABC-type multidrug transport system fused ATPase/permease subunit</fullName>
    </submittedName>
</protein>
<evidence type="ECO:0000259" key="7">
    <source>
        <dbReference type="PROSITE" id="PS50929"/>
    </source>
</evidence>
<dbReference type="InterPro" id="IPR017871">
    <property type="entry name" value="ABC_transporter-like_CS"/>
</dbReference>
<dbReference type="GO" id="GO:0140359">
    <property type="term" value="F:ABC-type transporter activity"/>
    <property type="evidence" value="ECO:0007669"/>
    <property type="project" value="InterPro"/>
</dbReference>
<dbReference type="SUPFAM" id="SSF90123">
    <property type="entry name" value="ABC transporter transmembrane region"/>
    <property type="match status" value="1"/>
</dbReference>
<comment type="caution">
    <text evidence="8">The sequence shown here is derived from an EMBL/GenBank/DDBJ whole genome shotgun (WGS) entry which is preliminary data.</text>
</comment>
<evidence type="ECO:0000313" key="8">
    <source>
        <dbReference type="EMBL" id="TQL84821.1"/>
    </source>
</evidence>
<evidence type="ECO:0000313" key="9">
    <source>
        <dbReference type="Proteomes" id="UP000317209"/>
    </source>
</evidence>
<dbReference type="EMBL" id="VFOX01000001">
    <property type="protein sequence ID" value="TQL84821.1"/>
    <property type="molecule type" value="Genomic_DNA"/>
</dbReference>
<dbReference type="Gene3D" id="3.40.50.300">
    <property type="entry name" value="P-loop containing nucleotide triphosphate hydrolases"/>
    <property type="match status" value="1"/>
</dbReference>
<dbReference type="Pfam" id="PF00664">
    <property type="entry name" value="ABC_membrane"/>
    <property type="match status" value="1"/>
</dbReference>
<feature type="domain" description="ABC transporter" evidence="6">
    <location>
        <begin position="319"/>
        <end position="526"/>
    </location>
</feature>
<gene>
    <name evidence="8" type="ORF">FB560_0414</name>
</gene>
<evidence type="ECO:0000256" key="3">
    <source>
        <dbReference type="ARBA" id="ARBA00022989"/>
    </source>
</evidence>
<sequence>MTTAGGVFREGVWGAGRRARAALSIVGFCGHQLAEVMVPVAVGVVIDRAIAPGDPVALAWALAFLVVVFAVLIVAWQLGDRAGTRVYAQGEHALRQSVLGLALRRRTRRPAGEVLTISSSDAGETAGFFWVIAEQAAAATAVLVACITLLLIAWPLALAVVIGTLAQALVVHAVSGGLRRRGYEAQRHAARLDAVSTDFATGIRVLGALGGASRAADRYVAESTVAADAAYRAEKAAAGLTALNLLVSGLAFTGVAVLGGWLALEGAITVGGFVTAMGLAQTIRGPLQSLGYLPAQIAAKHGSATRIAEFATEAAGAGVAAAAVIPTLSAEGIVARVRVGGRRLDIAHGEVTGIRADPEHIVDLAHLFGGRREAVPGELLVDDIDAVHLGREGLRATVFAPLHDAAVFSGTAAENIAETIEDAHLTASAFDEVVRRLPAGLDERVGERGLRLSGGQRQRLLLARALHQPQRLIVLHEPTTAIDPITEAQVAAGLAEEGRTILLLTDRPSLLSACHRVHDLREATRD</sequence>
<evidence type="ECO:0000256" key="4">
    <source>
        <dbReference type="ARBA" id="ARBA00023136"/>
    </source>
</evidence>
<evidence type="ECO:0000256" key="5">
    <source>
        <dbReference type="SAM" id="Phobius"/>
    </source>
</evidence>
<reference evidence="8 9" key="1">
    <citation type="submission" date="2019-06" db="EMBL/GenBank/DDBJ databases">
        <title>Sequencing the genomes of 1000 actinobacteria strains.</title>
        <authorList>
            <person name="Klenk H.-P."/>
        </authorList>
    </citation>
    <scope>NUCLEOTIDE SEQUENCE [LARGE SCALE GENOMIC DNA]</scope>
    <source>
        <strain evidence="8 9">DSM 20169</strain>
    </source>
</reference>
<dbReference type="Proteomes" id="UP000317209">
    <property type="component" value="Unassembled WGS sequence"/>
</dbReference>
<dbReference type="GO" id="GO:0005524">
    <property type="term" value="F:ATP binding"/>
    <property type="evidence" value="ECO:0007669"/>
    <property type="project" value="InterPro"/>
</dbReference>
<feature type="transmembrane region" description="Helical" evidence="5">
    <location>
        <begin position="158"/>
        <end position="178"/>
    </location>
</feature>
<feature type="transmembrane region" description="Helical" evidence="5">
    <location>
        <begin position="58"/>
        <end position="78"/>
    </location>
</feature>